<keyword evidence="3" id="KW-1185">Reference proteome</keyword>
<name>A0A9N9F6F7_9GLOM</name>
<dbReference type="Proteomes" id="UP000789508">
    <property type="component" value="Unassembled WGS sequence"/>
</dbReference>
<dbReference type="EMBL" id="CAJVPS010000861">
    <property type="protein sequence ID" value="CAG8512388.1"/>
    <property type="molecule type" value="Genomic_DNA"/>
</dbReference>
<dbReference type="OrthoDB" id="2445243at2759"/>
<evidence type="ECO:0000313" key="3">
    <source>
        <dbReference type="Proteomes" id="UP000789508"/>
    </source>
</evidence>
<organism evidence="2 3">
    <name type="scientific">Ambispora leptoticha</name>
    <dbReference type="NCBI Taxonomy" id="144679"/>
    <lineage>
        <taxon>Eukaryota</taxon>
        <taxon>Fungi</taxon>
        <taxon>Fungi incertae sedis</taxon>
        <taxon>Mucoromycota</taxon>
        <taxon>Glomeromycotina</taxon>
        <taxon>Glomeromycetes</taxon>
        <taxon>Archaeosporales</taxon>
        <taxon>Ambisporaceae</taxon>
        <taxon>Ambispora</taxon>
    </lineage>
</organism>
<proteinExistence type="predicted"/>
<accession>A0A9N9F6F7</accession>
<gene>
    <name evidence="2" type="ORF">ALEPTO_LOCUS4042</name>
</gene>
<evidence type="ECO:0000313" key="2">
    <source>
        <dbReference type="EMBL" id="CAG8512388.1"/>
    </source>
</evidence>
<comment type="caution">
    <text evidence="2">The sequence shown here is derived from an EMBL/GenBank/DDBJ whole genome shotgun (WGS) entry which is preliminary data.</text>
</comment>
<feature type="region of interest" description="Disordered" evidence="1">
    <location>
        <begin position="258"/>
        <end position="281"/>
    </location>
</feature>
<dbReference type="AlphaFoldDB" id="A0A9N9F6F7"/>
<evidence type="ECO:0000256" key="1">
    <source>
        <dbReference type="SAM" id="MobiDB-lite"/>
    </source>
</evidence>
<feature type="non-terminal residue" evidence="2">
    <location>
        <position position="310"/>
    </location>
</feature>
<reference evidence="2" key="1">
    <citation type="submission" date="2021-06" db="EMBL/GenBank/DDBJ databases">
        <authorList>
            <person name="Kallberg Y."/>
            <person name="Tangrot J."/>
            <person name="Rosling A."/>
        </authorList>
    </citation>
    <scope>NUCLEOTIDE SEQUENCE</scope>
    <source>
        <strain evidence="2">FL130A</strain>
    </source>
</reference>
<sequence length="310" mass="36015">ANNDKQTIMSGLQRLHYFKNNTLWSLENFLYWSLFYTHNFGSKDNEYRIYKMYLENIHKDPDLIKSCDNETVQKSAEEALEKFTNEINSAQINDLWRKCLSFIETLKKAIDLNADKIAFQVNDSSEKKEVQRDTILNKSIKIIDDSDSDTESINGDKGEEEIKMLIQDEIDIRNKLLKILTYLVRPLPTIYMLQQFGCIKISATFGDFKQFSKDMIYLMDWQTDILSTARAINKAIMNFMKNNNNICITSVNDTSWKKESNKNQPLPKSPSPSFSSSGRDLMHHLDSSVHEKIDLNDLDNTLFKSKNSKN</sequence>
<protein>
    <submittedName>
        <fullName evidence="2">6209_t:CDS:1</fullName>
    </submittedName>
</protein>